<gene>
    <name evidence="1" type="ORF">BDV25DRAFT_136671</name>
</gene>
<dbReference type="EMBL" id="ML742036">
    <property type="protein sequence ID" value="KAE8153735.1"/>
    <property type="molecule type" value="Genomic_DNA"/>
</dbReference>
<proteinExistence type="predicted"/>
<keyword evidence="2" id="KW-1185">Reference proteome</keyword>
<evidence type="ECO:0000313" key="1">
    <source>
        <dbReference type="EMBL" id="KAE8153735.1"/>
    </source>
</evidence>
<evidence type="ECO:0000313" key="2">
    <source>
        <dbReference type="Proteomes" id="UP000325780"/>
    </source>
</evidence>
<reference evidence="1 2" key="1">
    <citation type="submission" date="2019-04" db="EMBL/GenBank/DDBJ databases">
        <title>Friends and foes A comparative genomics study of 23 Aspergillus species from section Flavi.</title>
        <authorList>
            <consortium name="DOE Joint Genome Institute"/>
            <person name="Kjaerbolling I."/>
            <person name="Vesth T."/>
            <person name="Frisvad J.C."/>
            <person name="Nybo J.L."/>
            <person name="Theobald S."/>
            <person name="Kildgaard S."/>
            <person name="Isbrandt T."/>
            <person name="Kuo A."/>
            <person name="Sato A."/>
            <person name="Lyhne E.K."/>
            <person name="Kogle M.E."/>
            <person name="Wiebenga A."/>
            <person name="Kun R.S."/>
            <person name="Lubbers R.J."/>
            <person name="Makela M.R."/>
            <person name="Barry K."/>
            <person name="Chovatia M."/>
            <person name="Clum A."/>
            <person name="Daum C."/>
            <person name="Haridas S."/>
            <person name="He G."/>
            <person name="LaButti K."/>
            <person name="Lipzen A."/>
            <person name="Mondo S."/>
            <person name="Riley R."/>
            <person name="Salamov A."/>
            <person name="Simmons B.A."/>
            <person name="Magnuson J.K."/>
            <person name="Henrissat B."/>
            <person name="Mortensen U.H."/>
            <person name="Larsen T.O."/>
            <person name="Devries R.P."/>
            <person name="Grigoriev I.V."/>
            <person name="Machida M."/>
            <person name="Baker S.E."/>
            <person name="Andersen M.R."/>
        </authorList>
    </citation>
    <scope>NUCLEOTIDE SEQUENCE [LARGE SCALE GENOMIC DNA]</scope>
    <source>
        <strain evidence="1 2">IBT 18842</strain>
    </source>
</reference>
<accession>A0A5N6U514</accession>
<sequence>MAPVDNPKKTFLYVALYKLSEHEIQEHLAKFSVDKQKKIQKTVGELELRYHLAFLYGPESDSGLREFRNSIFCPDVRDLKRGELQVCASMTCRIMQEKERLPDYAIKLTRLPVKQDLLDCATESGYRHKHLFRHDWYPGPCSCTRFVKQALHQLWVLYDYMSFTDGFLWEKAREDLIELYKRHIVAGINSPAIGASSYGIDPPVHPPNFMPLNQTKCRGKLPNRSPARPDVLLLACLYCRREPQCLVPDHPPLCFRMRRQPHPPRSPFLILLLGTQDVQYPLHEFYTRTCVLFCGNGCASFLNDGVHMFPVPDTSQAKHREWERGRVIVYRTLRCSV</sequence>
<organism evidence="1 2">
    <name type="scientific">Aspergillus avenaceus</name>
    <dbReference type="NCBI Taxonomy" id="36643"/>
    <lineage>
        <taxon>Eukaryota</taxon>
        <taxon>Fungi</taxon>
        <taxon>Dikarya</taxon>
        <taxon>Ascomycota</taxon>
        <taxon>Pezizomycotina</taxon>
        <taxon>Eurotiomycetes</taxon>
        <taxon>Eurotiomycetidae</taxon>
        <taxon>Eurotiales</taxon>
        <taxon>Aspergillaceae</taxon>
        <taxon>Aspergillus</taxon>
        <taxon>Aspergillus subgen. Circumdati</taxon>
    </lineage>
</organism>
<name>A0A5N6U514_ASPAV</name>
<dbReference type="Proteomes" id="UP000325780">
    <property type="component" value="Unassembled WGS sequence"/>
</dbReference>
<dbReference type="AlphaFoldDB" id="A0A5N6U514"/>
<protein>
    <submittedName>
        <fullName evidence="1">Uncharacterized protein</fullName>
    </submittedName>
</protein>